<evidence type="ECO:0008006" key="4">
    <source>
        <dbReference type="Google" id="ProtNLM"/>
    </source>
</evidence>
<feature type="region of interest" description="Disordered" evidence="1">
    <location>
        <begin position="194"/>
        <end position="334"/>
    </location>
</feature>
<accession>A0A9P7B7F9</accession>
<dbReference type="SUPFAM" id="SSF48452">
    <property type="entry name" value="TPR-like"/>
    <property type="match status" value="1"/>
</dbReference>
<reference evidence="2 3" key="1">
    <citation type="submission" date="2020-11" db="EMBL/GenBank/DDBJ databases">
        <title>Kefir isolates.</title>
        <authorList>
            <person name="Marcisauskas S."/>
            <person name="Kim Y."/>
            <person name="Blasche S."/>
        </authorList>
    </citation>
    <scope>NUCLEOTIDE SEQUENCE [LARGE SCALE GENOMIC DNA]</scope>
    <source>
        <strain evidence="2 3">KR</strain>
    </source>
</reference>
<evidence type="ECO:0000313" key="2">
    <source>
        <dbReference type="EMBL" id="KAG0662914.1"/>
    </source>
</evidence>
<dbReference type="Proteomes" id="UP000777482">
    <property type="component" value="Unassembled WGS sequence"/>
</dbReference>
<dbReference type="GO" id="GO:0043022">
    <property type="term" value="F:ribosome binding"/>
    <property type="evidence" value="ECO:0007669"/>
    <property type="project" value="TreeGrafter"/>
</dbReference>
<evidence type="ECO:0000313" key="3">
    <source>
        <dbReference type="Proteomes" id="UP000777482"/>
    </source>
</evidence>
<evidence type="ECO:0000256" key="1">
    <source>
        <dbReference type="SAM" id="MobiDB-lite"/>
    </source>
</evidence>
<name>A0A9P7B7F9_RHOMI</name>
<dbReference type="GO" id="GO:0006614">
    <property type="term" value="P:SRP-dependent cotranslational protein targeting to membrane"/>
    <property type="evidence" value="ECO:0007669"/>
    <property type="project" value="InterPro"/>
</dbReference>
<organism evidence="2 3">
    <name type="scientific">Rhodotorula mucilaginosa</name>
    <name type="common">Yeast</name>
    <name type="synonym">Rhodotorula rubra</name>
    <dbReference type="NCBI Taxonomy" id="5537"/>
    <lineage>
        <taxon>Eukaryota</taxon>
        <taxon>Fungi</taxon>
        <taxon>Dikarya</taxon>
        <taxon>Basidiomycota</taxon>
        <taxon>Pucciniomycotina</taxon>
        <taxon>Microbotryomycetes</taxon>
        <taxon>Sporidiobolales</taxon>
        <taxon>Sporidiobolaceae</taxon>
        <taxon>Rhodotorula</taxon>
    </lineage>
</organism>
<dbReference type="Gene3D" id="1.25.40.10">
    <property type="entry name" value="Tetratricopeptide repeat domain"/>
    <property type="match status" value="1"/>
</dbReference>
<sequence>MSASTPASAQQQQRQKLYRTLHDQIDLALYPQALRTLALATRAQLVVALDRYPDALQLESLNPLTRAYCLYKLARPHEAAEALEAVLEDEAADPEQDRARQVLEAQLSYRLGEYERARDLFDELAATAELDSPELADLEANLAACTAQLDFLAAVPAKLANLSSSSSGSGSGSRAVPSVDELEATPLALVLPSTSAASTSSATVARGQTGKGASSSGGTTATPRARRRPRGKRFATATAEGAESGNLSAVPPPAEDRWIPKRQRPSMRDALLQAKEKQRGRKRDKVMAAATTQGSAAVDEEMATQKVGQKAGGGGGGGGKAASGSNKKKKGGRK</sequence>
<dbReference type="PANTHER" id="PTHR14094">
    <property type="entry name" value="SIGNAL RECOGNITION PARTICLE 72"/>
    <property type="match status" value="1"/>
</dbReference>
<dbReference type="OrthoDB" id="5421607at2759"/>
<dbReference type="AlphaFoldDB" id="A0A9P7B7F9"/>
<comment type="caution">
    <text evidence="2">The sequence shown here is derived from an EMBL/GenBank/DDBJ whole genome shotgun (WGS) entry which is preliminary data.</text>
</comment>
<dbReference type="PANTHER" id="PTHR14094:SF9">
    <property type="entry name" value="SIGNAL RECOGNITION PARTICLE SUBUNIT SRP72"/>
    <property type="match status" value="1"/>
</dbReference>
<feature type="compositionally biased region" description="Gly residues" evidence="1">
    <location>
        <begin position="310"/>
        <end position="321"/>
    </location>
</feature>
<keyword evidence="3" id="KW-1185">Reference proteome</keyword>
<protein>
    <recommendedName>
        <fullName evidence="4">Signal recognition particle subunit SRP72</fullName>
    </recommendedName>
</protein>
<proteinExistence type="predicted"/>
<dbReference type="GO" id="GO:0005786">
    <property type="term" value="C:signal recognition particle, endoplasmic reticulum targeting"/>
    <property type="evidence" value="ECO:0007669"/>
    <property type="project" value="TreeGrafter"/>
</dbReference>
<feature type="compositionally biased region" description="Low complexity" evidence="1">
    <location>
        <begin position="194"/>
        <end position="223"/>
    </location>
</feature>
<dbReference type="GO" id="GO:0008312">
    <property type="term" value="F:7S RNA binding"/>
    <property type="evidence" value="ECO:0007669"/>
    <property type="project" value="TreeGrafter"/>
</dbReference>
<dbReference type="InterPro" id="IPR026270">
    <property type="entry name" value="SRP72"/>
</dbReference>
<feature type="compositionally biased region" description="Basic residues" evidence="1">
    <location>
        <begin position="224"/>
        <end position="233"/>
    </location>
</feature>
<dbReference type="EMBL" id="PUHQ01000023">
    <property type="protein sequence ID" value="KAG0662914.1"/>
    <property type="molecule type" value="Genomic_DNA"/>
</dbReference>
<gene>
    <name evidence="2" type="ORF">C6P46_003002</name>
</gene>
<dbReference type="InterPro" id="IPR011990">
    <property type="entry name" value="TPR-like_helical_dom_sf"/>
</dbReference>